<keyword evidence="1" id="KW-0472">Membrane</keyword>
<sequence>MDTLCSAFGKLVSGNMAAVSVIRYPANYHPGGTTNTVNRMTAPLLILCLMAIPAFAASTFSFERYDVKSNQLYMHLVSPTTQGDVLLQVGEKMLPLKNAKLEGLFMLNVQVPCEQLTAGTTLYWATGRSLLHAPIPPQNCQLPREVTPVTVFDKQGECWLDIGDNTLWRAATEVSKLNKATVYQNMYALFLANRTAFSGEDINRLKSPLLRCPPDQLIEQIPPQDAHRLFKEMLEFKKQS</sequence>
<keyword evidence="1" id="KW-0812">Transmembrane</keyword>
<protein>
    <submittedName>
        <fullName evidence="2">Uncharacterized protein</fullName>
    </submittedName>
</protein>
<feature type="transmembrane region" description="Helical" evidence="1">
    <location>
        <begin position="42"/>
        <end position="62"/>
    </location>
</feature>
<proteinExistence type="predicted"/>
<dbReference type="NCBIfam" id="TIGR03505">
    <property type="entry name" value="FimV_core"/>
    <property type="match status" value="1"/>
</dbReference>
<accession>A0A3A9IHD5</accession>
<reference evidence="2 3" key="1">
    <citation type="submission" date="2018-09" db="EMBL/GenBank/DDBJ databases">
        <title>Genome sequencing of Aeromonas veronii MS-17-88.</title>
        <authorList>
            <person name="Tekedar H.C."/>
            <person name="Arick M.A."/>
            <person name="Hsu C.-Y."/>
            <person name="Thrash A."/>
            <person name="Karsi A."/>
            <person name="Lawrence M.L."/>
            <person name="Abdelhamed H."/>
        </authorList>
    </citation>
    <scope>NUCLEOTIDE SEQUENCE [LARGE SCALE GENOMIC DNA]</scope>
    <source>
        <strain evidence="2 3">MS 17-88</strain>
    </source>
</reference>
<evidence type="ECO:0000313" key="3">
    <source>
        <dbReference type="Proteomes" id="UP000281725"/>
    </source>
</evidence>
<dbReference type="RefSeq" id="WP_120416158.1">
    <property type="nucleotide sequence ID" value="NZ_RAWX01000005.1"/>
</dbReference>
<dbReference type="Proteomes" id="UP000281725">
    <property type="component" value="Unassembled WGS sequence"/>
</dbReference>
<name>A0A3A9IHD5_AERVE</name>
<evidence type="ECO:0000256" key="1">
    <source>
        <dbReference type="SAM" id="Phobius"/>
    </source>
</evidence>
<organism evidence="2 3">
    <name type="scientific">Aeromonas veronii</name>
    <dbReference type="NCBI Taxonomy" id="654"/>
    <lineage>
        <taxon>Bacteria</taxon>
        <taxon>Pseudomonadati</taxon>
        <taxon>Pseudomonadota</taxon>
        <taxon>Gammaproteobacteria</taxon>
        <taxon>Aeromonadales</taxon>
        <taxon>Aeromonadaceae</taxon>
        <taxon>Aeromonas</taxon>
    </lineage>
</organism>
<evidence type="ECO:0000313" key="2">
    <source>
        <dbReference type="EMBL" id="RKJ85702.1"/>
    </source>
</evidence>
<dbReference type="InterPro" id="IPR020012">
    <property type="entry name" value="LysM_FimV"/>
</dbReference>
<dbReference type="AlphaFoldDB" id="A0A3A9IHD5"/>
<comment type="caution">
    <text evidence="2">The sequence shown here is derived from an EMBL/GenBank/DDBJ whole genome shotgun (WGS) entry which is preliminary data.</text>
</comment>
<gene>
    <name evidence="2" type="ORF">D6R50_21160</name>
</gene>
<dbReference type="EMBL" id="RAWX01000005">
    <property type="protein sequence ID" value="RKJ85702.1"/>
    <property type="molecule type" value="Genomic_DNA"/>
</dbReference>
<keyword evidence="1" id="KW-1133">Transmembrane helix</keyword>